<keyword evidence="2" id="KW-1185">Reference proteome</keyword>
<organism evidence="1 2">
    <name type="scientific">Acinetobacter phage vB_AbaM_ME3</name>
    <dbReference type="NCBI Taxonomy" id="1837876"/>
    <lineage>
        <taxon>Viruses</taxon>
        <taxon>Duplodnaviria</taxon>
        <taxon>Heunggongvirae</taxon>
        <taxon>Uroviricota</taxon>
        <taxon>Caudoviricetes</taxon>
        <taxon>Metrivirus</taxon>
        <taxon>Metrivirus ME3</taxon>
    </lineage>
</organism>
<protein>
    <submittedName>
        <fullName evidence="1">Uncharacterized protein</fullName>
    </submittedName>
</protein>
<gene>
    <name evidence="1" type="ORF">ME3_294</name>
</gene>
<reference evidence="2" key="1">
    <citation type="submission" date="2016-03" db="EMBL/GenBank/DDBJ databases">
        <title>Characterization of Acinetobacter baumannii phage vB_AbaM_ME3.</title>
        <authorList>
            <person name="Buttimer C.T.H."/>
            <person name="Elbreki M."/>
            <person name="Coffey A."/>
        </authorList>
    </citation>
    <scope>NUCLEOTIDE SEQUENCE [LARGE SCALE GENOMIC DNA]</scope>
</reference>
<evidence type="ECO:0000313" key="1">
    <source>
        <dbReference type="EMBL" id="AND75455.1"/>
    </source>
</evidence>
<evidence type="ECO:0000313" key="2">
    <source>
        <dbReference type="Proteomes" id="UP000225947"/>
    </source>
</evidence>
<accession>A0A172Q0U3</accession>
<dbReference type="Proteomes" id="UP000225947">
    <property type="component" value="Segment"/>
</dbReference>
<sequence>MTVAQIGNPSAKKNRQVNFNVAYHESDIQLNSWFKENYPDSKVYIFHHSHLLATKINNARRYNTNRINGVCVAILVSPSLSLPQYSYAICSKEDTYSRLIGRVEAKDRLKSQLINNQIILETEDRQYPKVLSQFYRFINKVVLEKAPLPKQEKPDTGVHPLTFAKEAELEILAKSTITAQFEGLLARNIQTIPIYIRRYNNKFYENMYGTFEYICEQQVKNPNEEVDLNSTGGITGLALLFVHNGMTYMAVSSALCHVNDHFDKAIGRKIIYQNFHNQERYEIVKISNIDDYPMDVLKKELIKLFGDQYQVTANHYVGEV</sequence>
<name>A0A172Q0U3_9CAUD</name>
<proteinExistence type="predicted"/>
<dbReference type="EMBL" id="KU935715">
    <property type="protein sequence ID" value="AND75455.1"/>
    <property type="molecule type" value="Genomic_DNA"/>
</dbReference>